<dbReference type="EMBL" id="CM045766">
    <property type="protein sequence ID" value="KAI8004210.1"/>
    <property type="molecule type" value="Genomic_DNA"/>
</dbReference>
<gene>
    <name evidence="1" type="ORF">LOK49_LG08G02842</name>
</gene>
<sequence length="291" mass="33073">MDPKLYKEAVGGKEEPKLFSQISCSSQLFSWINWSSKPDKKLSKEKMGGKENEDNDNDVPHLMRYINGQQLEQQLTSRKNTILHVAAQFGDKKYVEKILEKSSPRLLRCLLCCLNIDDETPFHIAVRGEHLDIVKALIECAKRLDQEVESGGGATEEMLRAQNKDNDTALHIAVQSWLNLESTKLLLEWKSDLIKETDEYGWIPLHYAARCGNKDGVKRILENDKSVAYITTDEEGDEMSALHIAAAHGHVNVMEELLLCCPDCWEMVNGKGQNVVHIAVEMEQREVTYIF</sequence>
<proteinExistence type="predicted"/>
<accession>A0ACC0GSR6</accession>
<protein>
    <submittedName>
        <fullName evidence="1">Ankyrin-1</fullName>
    </submittedName>
</protein>
<keyword evidence="2" id="KW-1185">Reference proteome</keyword>
<name>A0ACC0GSR6_9ERIC</name>
<dbReference type="Proteomes" id="UP001060215">
    <property type="component" value="Chromosome 9"/>
</dbReference>
<evidence type="ECO:0000313" key="2">
    <source>
        <dbReference type="Proteomes" id="UP001060215"/>
    </source>
</evidence>
<reference evidence="1 2" key="1">
    <citation type="journal article" date="2022" name="Plant J.">
        <title>Chromosome-level genome of Camellia lanceoleosa provides a valuable resource for understanding genome evolution and self-incompatibility.</title>
        <authorList>
            <person name="Gong W."/>
            <person name="Xiao S."/>
            <person name="Wang L."/>
            <person name="Liao Z."/>
            <person name="Chang Y."/>
            <person name="Mo W."/>
            <person name="Hu G."/>
            <person name="Li W."/>
            <person name="Zhao G."/>
            <person name="Zhu H."/>
            <person name="Hu X."/>
            <person name="Ji K."/>
            <person name="Xiang X."/>
            <person name="Song Q."/>
            <person name="Yuan D."/>
            <person name="Jin S."/>
            <person name="Zhang L."/>
        </authorList>
    </citation>
    <scope>NUCLEOTIDE SEQUENCE [LARGE SCALE GENOMIC DNA]</scope>
    <source>
        <strain evidence="1">SQ_2022a</strain>
    </source>
</reference>
<organism evidence="1 2">
    <name type="scientific">Camellia lanceoleosa</name>
    <dbReference type="NCBI Taxonomy" id="1840588"/>
    <lineage>
        <taxon>Eukaryota</taxon>
        <taxon>Viridiplantae</taxon>
        <taxon>Streptophyta</taxon>
        <taxon>Embryophyta</taxon>
        <taxon>Tracheophyta</taxon>
        <taxon>Spermatophyta</taxon>
        <taxon>Magnoliopsida</taxon>
        <taxon>eudicotyledons</taxon>
        <taxon>Gunneridae</taxon>
        <taxon>Pentapetalae</taxon>
        <taxon>asterids</taxon>
        <taxon>Ericales</taxon>
        <taxon>Theaceae</taxon>
        <taxon>Camellia</taxon>
    </lineage>
</organism>
<evidence type="ECO:0000313" key="1">
    <source>
        <dbReference type="EMBL" id="KAI8004210.1"/>
    </source>
</evidence>
<comment type="caution">
    <text evidence="1">The sequence shown here is derived from an EMBL/GenBank/DDBJ whole genome shotgun (WGS) entry which is preliminary data.</text>
</comment>